<dbReference type="Proteomes" id="UP000694888">
    <property type="component" value="Unplaced"/>
</dbReference>
<dbReference type="Pfam" id="PF02214">
    <property type="entry name" value="BTB_2"/>
    <property type="match status" value="1"/>
</dbReference>
<dbReference type="Gene3D" id="3.30.70.2000">
    <property type="match status" value="1"/>
</dbReference>
<gene>
    <name evidence="3" type="primary">LOC101859114</name>
</gene>
<feature type="domain" description="BTB" evidence="1">
    <location>
        <begin position="28"/>
        <end position="130"/>
    </location>
</feature>
<evidence type="ECO:0000259" key="1">
    <source>
        <dbReference type="SMART" id="SM00225"/>
    </source>
</evidence>
<accession>A0ABM0JWS3</accession>
<dbReference type="InterPro" id="IPR000210">
    <property type="entry name" value="BTB/POZ_dom"/>
</dbReference>
<proteinExistence type="predicted"/>
<dbReference type="SMART" id="SM00225">
    <property type="entry name" value="BTB"/>
    <property type="match status" value="1"/>
</dbReference>
<dbReference type="GeneID" id="101859114"/>
<dbReference type="InterPro" id="IPR003131">
    <property type="entry name" value="T1-type_BTB"/>
</dbReference>
<dbReference type="PANTHER" id="PTHR14958">
    <property type="entry name" value="POTASSIUM CHANNEL TETRAMERISATION DOMAIN CONTAINING PROTEIN"/>
    <property type="match status" value="1"/>
</dbReference>
<reference evidence="3" key="1">
    <citation type="submission" date="2025-08" db="UniProtKB">
        <authorList>
            <consortium name="RefSeq"/>
        </authorList>
    </citation>
    <scope>IDENTIFICATION</scope>
</reference>
<dbReference type="Gene3D" id="3.30.710.10">
    <property type="entry name" value="Potassium Channel Kv1.1, Chain A"/>
    <property type="match status" value="1"/>
</dbReference>
<organism evidence="2 3">
    <name type="scientific">Aplysia californica</name>
    <name type="common">California sea hare</name>
    <dbReference type="NCBI Taxonomy" id="6500"/>
    <lineage>
        <taxon>Eukaryota</taxon>
        <taxon>Metazoa</taxon>
        <taxon>Spiralia</taxon>
        <taxon>Lophotrochozoa</taxon>
        <taxon>Mollusca</taxon>
        <taxon>Gastropoda</taxon>
        <taxon>Heterobranchia</taxon>
        <taxon>Euthyneura</taxon>
        <taxon>Tectipleura</taxon>
        <taxon>Aplysiida</taxon>
        <taxon>Aplysioidea</taxon>
        <taxon>Aplysiidae</taxon>
        <taxon>Aplysia</taxon>
    </lineage>
</organism>
<keyword evidence="2" id="KW-1185">Reference proteome</keyword>
<evidence type="ECO:0000313" key="3">
    <source>
        <dbReference type="RefSeq" id="XP_005103367.1"/>
    </source>
</evidence>
<dbReference type="PANTHER" id="PTHR14958:SF29">
    <property type="entry name" value="INSOMNIAC, ISOFORM B"/>
    <property type="match status" value="1"/>
</dbReference>
<dbReference type="SUPFAM" id="SSF54695">
    <property type="entry name" value="POZ domain"/>
    <property type="match status" value="1"/>
</dbReference>
<name>A0ABM0JWS3_APLCA</name>
<dbReference type="Gene3D" id="6.10.140.750">
    <property type="match status" value="1"/>
</dbReference>
<sequence length="217" mass="24646">MASQDRSNGNCNSSSNMDINDSISRKSEWVRLNVGGTTFLTTRTTLGRDQKSFLYRLVQEAADLNTDKDTDGAFLIDRDPSYFGPVLNFLRHGKLVMNKDLAEEGVLEEAEFYNITELIKVVKERITERDAKQNQTFLKNVYRVMQCSGQELTQMVSTIPDGWKFEQLINIGSHYNYGTEDHAEFLFVVSKECPTLLNGSDEPSDRAKVLQLKGTRI</sequence>
<dbReference type="InterPro" id="IPR011333">
    <property type="entry name" value="SKP1/BTB/POZ_sf"/>
</dbReference>
<protein>
    <submittedName>
        <fullName evidence="3">BTB/POZ domain-containing protein KCTD5</fullName>
    </submittedName>
</protein>
<dbReference type="RefSeq" id="XP_005103367.1">
    <property type="nucleotide sequence ID" value="XM_005103310.3"/>
</dbReference>
<evidence type="ECO:0000313" key="2">
    <source>
        <dbReference type="Proteomes" id="UP000694888"/>
    </source>
</evidence>